<dbReference type="AlphaFoldDB" id="A0A0C1VAD6"/>
<protein>
    <submittedName>
        <fullName evidence="1">Uncharacterized protein</fullName>
    </submittedName>
</protein>
<evidence type="ECO:0000313" key="1">
    <source>
        <dbReference type="EMBL" id="NEV69738.1"/>
    </source>
</evidence>
<organism evidence="1">
    <name type="scientific">Lyngbya confervoides BDU141951</name>
    <dbReference type="NCBI Taxonomy" id="1574623"/>
    <lineage>
        <taxon>Bacteria</taxon>
        <taxon>Bacillati</taxon>
        <taxon>Cyanobacteriota</taxon>
        <taxon>Cyanophyceae</taxon>
        <taxon>Oscillatoriophycideae</taxon>
        <taxon>Oscillatoriales</taxon>
        <taxon>Microcoleaceae</taxon>
        <taxon>Lyngbya</taxon>
    </lineage>
</organism>
<dbReference type="EMBL" id="JTHE02000003">
    <property type="protein sequence ID" value="NEV69738.1"/>
    <property type="molecule type" value="Genomic_DNA"/>
</dbReference>
<comment type="caution">
    <text evidence="1">The sequence shown here is derived from an EMBL/GenBank/DDBJ whole genome shotgun (WGS) entry which is preliminary data.</text>
</comment>
<gene>
    <name evidence="1" type="ORF">QQ91_021815</name>
</gene>
<accession>A0A0C1VAD6</accession>
<reference evidence="1" key="1">
    <citation type="submission" date="2014-11" db="EMBL/GenBank/DDBJ databases">
        <authorList>
            <person name="Malar M.C."/>
            <person name="Sen D."/>
            <person name="Tripathy S."/>
        </authorList>
    </citation>
    <scope>NUCLEOTIDE SEQUENCE</scope>
    <source>
        <strain evidence="1">BDU141951</strain>
    </source>
</reference>
<proteinExistence type="predicted"/>
<name>A0A0C1VAD6_9CYAN</name>
<reference evidence="1" key="2">
    <citation type="journal article" date="2015" name="Genome Announc.">
        <title>Draft Genome Sequence of Filamentous Marine Cyanobacterium Lyngbya confervoides Strain BDU141951.</title>
        <authorList>
            <person name="Chandrababunaidu M.M."/>
            <person name="Sen D."/>
            <person name="Tripathy S."/>
        </authorList>
    </citation>
    <scope>NUCLEOTIDE SEQUENCE</scope>
    <source>
        <strain evidence="1">BDU141951</strain>
    </source>
</reference>
<reference evidence="1" key="3">
    <citation type="submission" date="2020-02" db="EMBL/GenBank/DDBJ databases">
        <authorList>
            <person name="Sarangi A.N."/>
            <person name="Ghosh S."/>
            <person name="Mukherjee M."/>
            <person name="Tripathy S."/>
        </authorList>
    </citation>
    <scope>NUCLEOTIDE SEQUENCE</scope>
    <source>
        <strain evidence="1">BDU141951</strain>
    </source>
</reference>
<sequence length="223" mass="26122">MKLYQWDRIDEIPKKKPGIYAWYYSPEITDRDIEKMTGLIQSSQISEEAAMSELHEEVKSFLHERIFKYFQEEPYEAYLKGPLKPQYSGQIEHLQVLTNNLIERIIRNPSRLTTIRQIIEASCPLFASPIYIGMSKTLGQRVSKHKSLIKQIREKSTINYQREINHAEEQGKKDQSFALQVCRRKLIPTRLSVAATVMEVSDREYVDVENILNRVCYPVLGRN</sequence>